<evidence type="ECO:0000256" key="5">
    <source>
        <dbReference type="ARBA" id="ARBA00022692"/>
    </source>
</evidence>
<reference evidence="11 12" key="1">
    <citation type="journal article" date="2020" name="Mol. Plant">
        <title>The Chromosome-Based Rubber Tree Genome Provides New Insights into Spurge Genome Evolution and Rubber Biosynthesis.</title>
        <authorList>
            <person name="Liu J."/>
            <person name="Shi C."/>
            <person name="Shi C.C."/>
            <person name="Li W."/>
            <person name="Zhang Q.J."/>
            <person name="Zhang Y."/>
            <person name="Li K."/>
            <person name="Lu H.F."/>
            <person name="Shi C."/>
            <person name="Zhu S.T."/>
            <person name="Xiao Z.Y."/>
            <person name="Nan H."/>
            <person name="Yue Y."/>
            <person name="Zhu X.G."/>
            <person name="Wu Y."/>
            <person name="Hong X.N."/>
            <person name="Fan G.Y."/>
            <person name="Tong Y."/>
            <person name="Zhang D."/>
            <person name="Mao C.L."/>
            <person name="Liu Y.L."/>
            <person name="Hao S.J."/>
            <person name="Liu W.Q."/>
            <person name="Lv M.Q."/>
            <person name="Zhang H.B."/>
            <person name="Liu Y."/>
            <person name="Hu-Tang G.R."/>
            <person name="Wang J.P."/>
            <person name="Wang J.H."/>
            <person name="Sun Y.H."/>
            <person name="Ni S.B."/>
            <person name="Chen W.B."/>
            <person name="Zhang X.C."/>
            <person name="Jiao Y.N."/>
            <person name="Eichler E.E."/>
            <person name="Li G.H."/>
            <person name="Liu X."/>
            <person name="Gao L.Z."/>
        </authorList>
    </citation>
    <scope>NUCLEOTIDE SEQUENCE [LARGE SCALE GENOMIC DNA]</scope>
    <source>
        <strain evidence="12">cv. GT1</strain>
        <tissue evidence="11">Leaf</tissue>
    </source>
</reference>
<dbReference type="PANTHER" id="PTHR48062">
    <property type="entry name" value="RECEPTOR-LIKE PROTEIN 14"/>
    <property type="match status" value="1"/>
</dbReference>
<dbReference type="PANTHER" id="PTHR48062:SF52">
    <property type="entry name" value="RECEPTOR-LIKE PROTEIN 8-RELATED"/>
    <property type="match status" value="1"/>
</dbReference>
<dbReference type="SUPFAM" id="SSF52058">
    <property type="entry name" value="L domain-like"/>
    <property type="match status" value="1"/>
</dbReference>
<evidence type="ECO:0000256" key="10">
    <source>
        <dbReference type="ARBA" id="ARBA00037847"/>
    </source>
</evidence>
<accession>A0A6A6NE73</accession>
<comment type="subcellular location">
    <subcellularLocation>
        <location evidence="1">Cell membrane</location>
    </subcellularLocation>
    <subcellularLocation>
        <location evidence="10">Endomembrane system</location>
        <topology evidence="10">Single-pass membrane protein</topology>
    </subcellularLocation>
</comment>
<dbReference type="InterPro" id="IPR032675">
    <property type="entry name" value="LRR_dom_sf"/>
</dbReference>
<keyword evidence="9" id="KW-0472">Membrane</keyword>
<evidence type="ECO:0000256" key="9">
    <source>
        <dbReference type="ARBA" id="ARBA00023136"/>
    </source>
</evidence>
<dbReference type="GO" id="GO:0005886">
    <property type="term" value="C:plasma membrane"/>
    <property type="evidence" value="ECO:0007669"/>
    <property type="project" value="UniProtKB-SubCell"/>
</dbReference>
<dbReference type="FunFam" id="3.80.10.10:FF:000383">
    <property type="entry name" value="Leucine-rich repeat receptor protein kinase EMS1"/>
    <property type="match status" value="1"/>
</dbReference>
<evidence type="ECO:0000256" key="6">
    <source>
        <dbReference type="ARBA" id="ARBA00022729"/>
    </source>
</evidence>
<keyword evidence="5" id="KW-0812">Transmembrane</keyword>
<keyword evidence="8" id="KW-1133">Transmembrane helix</keyword>
<dbReference type="Proteomes" id="UP000467840">
    <property type="component" value="Chromosome 11"/>
</dbReference>
<evidence type="ECO:0008006" key="13">
    <source>
        <dbReference type="Google" id="ProtNLM"/>
    </source>
</evidence>
<dbReference type="Pfam" id="PF13855">
    <property type="entry name" value="LRR_8"/>
    <property type="match status" value="1"/>
</dbReference>
<keyword evidence="4" id="KW-0433">Leucine-rich repeat</keyword>
<name>A0A6A6NE73_HEVBR</name>
<evidence type="ECO:0000256" key="2">
    <source>
        <dbReference type="ARBA" id="ARBA00009592"/>
    </source>
</evidence>
<evidence type="ECO:0000256" key="1">
    <source>
        <dbReference type="ARBA" id="ARBA00004236"/>
    </source>
</evidence>
<dbReference type="Gene3D" id="3.80.10.10">
    <property type="entry name" value="Ribonuclease Inhibitor"/>
    <property type="match status" value="2"/>
</dbReference>
<evidence type="ECO:0000313" key="11">
    <source>
        <dbReference type="EMBL" id="KAF2323159.1"/>
    </source>
</evidence>
<dbReference type="EMBL" id="JAAGAX010000002">
    <property type="protein sequence ID" value="KAF2323159.1"/>
    <property type="molecule type" value="Genomic_DNA"/>
</dbReference>
<organism evidence="11 12">
    <name type="scientific">Hevea brasiliensis</name>
    <name type="common">Para rubber tree</name>
    <name type="synonym">Siphonia brasiliensis</name>
    <dbReference type="NCBI Taxonomy" id="3981"/>
    <lineage>
        <taxon>Eukaryota</taxon>
        <taxon>Viridiplantae</taxon>
        <taxon>Streptophyta</taxon>
        <taxon>Embryophyta</taxon>
        <taxon>Tracheophyta</taxon>
        <taxon>Spermatophyta</taxon>
        <taxon>Magnoliopsida</taxon>
        <taxon>eudicotyledons</taxon>
        <taxon>Gunneridae</taxon>
        <taxon>Pentapetalae</taxon>
        <taxon>rosids</taxon>
        <taxon>fabids</taxon>
        <taxon>Malpighiales</taxon>
        <taxon>Euphorbiaceae</taxon>
        <taxon>Crotonoideae</taxon>
        <taxon>Micrandreae</taxon>
        <taxon>Hevea</taxon>
    </lineage>
</organism>
<proteinExistence type="inferred from homology"/>
<dbReference type="GO" id="GO:0012505">
    <property type="term" value="C:endomembrane system"/>
    <property type="evidence" value="ECO:0007669"/>
    <property type="project" value="UniProtKB-SubCell"/>
</dbReference>
<dbReference type="Pfam" id="PF00560">
    <property type="entry name" value="LRR_1"/>
    <property type="match status" value="1"/>
</dbReference>
<dbReference type="InterPro" id="IPR051502">
    <property type="entry name" value="RLP_Defense_Trigger"/>
</dbReference>
<keyword evidence="12" id="KW-1185">Reference proteome</keyword>
<evidence type="ECO:0000256" key="8">
    <source>
        <dbReference type="ARBA" id="ARBA00022989"/>
    </source>
</evidence>
<sequence>MVELDIGNNYMSGVIPSWTGNMTSLESVIMRENIFQGPLPRDVASFHFRDLSDDKLSGALPSQLDLQLFDHIHLQGNKFTGHIRDNSLSGRIPTDIGTVSNLRVLLLSRNHLSGAIPDQLCQLHKIFTTEALLVWYTPGIGTYGNLIVRKLHVQDMDDINKKQEEVEFVTKSRLRSYKGDILNFTSGMDLSCNNRTGGIPAELGQLGWIHAMNLSHNHLAGFIPNKFSNLRQIESLDLSHNSLSGDQVPSELTALCFLAVFSVAYNNLTGRIPYGKAQFGTFENSSYEGTHFFADHHWRKPAAAIESHLHRR</sequence>
<keyword evidence="3" id="KW-1003">Cell membrane</keyword>
<comment type="similarity">
    <text evidence="2">Belongs to the RLP family.</text>
</comment>
<evidence type="ECO:0000256" key="7">
    <source>
        <dbReference type="ARBA" id="ARBA00022737"/>
    </source>
</evidence>
<keyword evidence="7" id="KW-0677">Repeat</keyword>
<evidence type="ECO:0000256" key="4">
    <source>
        <dbReference type="ARBA" id="ARBA00022614"/>
    </source>
</evidence>
<evidence type="ECO:0000256" key="3">
    <source>
        <dbReference type="ARBA" id="ARBA00022475"/>
    </source>
</evidence>
<keyword evidence="6" id="KW-0732">Signal</keyword>
<protein>
    <recommendedName>
        <fullName evidence="13">Leucine-rich repeat-containing N-terminal plant-type domain-containing protein</fullName>
    </recommendedName>
</protein>
<dbReference type="AlphaFoldDB" id="A0A6A6NE73"/>
<dbReference type="InterPro" id="IPR001611">
    <property type="entry name" value="Leu-rich_rpt"/>
</dbReference>
<evidence type="ECO:0000313" key="12">
    <source>
        <dbReference type="Proteomes" id="UP000467840"/>
    </source>
</evidence>
<gene>
    <name evidence="11" type="ORF">GH714_033747</name>
</gene>
<comment type="caution">
    <text evidence="11">The sequence shown here is derived from an EMBL/GenBank/DDBJ whole genome shotgun (WGS) entry which is preliminary data.</text>
</comment>